<dbReference type="InterPro" id="IPR026444">
    <property type="entry name" value="Secre_tail"/>
</dbReference>
<sequence length="412" mass="47707">AGHMPDCPDDLKGTWIEGALNNYSSQGTIGYVRSQIDKAVHFAQQRNVPVFCGELGVYIPSSPEFDRVLWYQIVTDYLTDNGISWTLWDYQGGFGLFEKGSNELFNYDLNVDLLKAVGFNVPPQKEFILKPDSTTFTLYDDYFGININANNWTNEGFLDYYSDSTPHSGKYCLYWAGSKQYSYLAFDFKPNKDLHYLVEQGALLDFWVKGNQNIKFDVRFVDTKTGADDHPWRKKKTIDHSLVDFNGQWQHVQIPLSDFVEGGSWDNGWFEPKGLFDWAAVDKFEIVAEYQDFTGQELWFDDIYVVNPATGLLENDLQAPKFFELQRVFPNPFNNQIVFEVAISRPLRLKVEIFDLKGRKVKVLFKGMATKKNFRLIWDGRDQKRNQLSSGLYLVRFTGKNAWQTMKILLIK</sequence>
<proteinExistence type="predicted"/>
<reference evidence="2" key="1">
    <citation type="journal article" date="2020" name="mSystems">
        <title>Genome- and Community-Level Interaction Insights into Carbon Utilization and Element Cycling Functions of Hydrothermarchaeota in Hydrothermal Sediment.</title>
        <authorList>
            <person name="Zhou Z."/>
            <person name="Liu Y."/>
            <person name="Xu W."/>
            <person name="Pan J."/>
            <person name="Luo Z.H."/>
            <person name="Li M."/>
        </authorList>
    </citation>
    <scope>NUCLEOTIDE SEQUENCE [LARGE SCALE GENOMIC DNA]</scope>
    <source>
        <strain evidence="2">HyVt-76</strain>
    </source>
</reference>
<dbReference type="InterPro" id="IPR008979">
    <property type="entry name" value="Galactose-bd-like_sf"/>
</dbReference>
<dbReference type="SUPFAM" id="SSF49785">
    <property type="entry name" value="Galactose-binding domain-like"/>
    <property type="match status" value="1"/>
</dbReference>
<dbReference type="NCBIfam" id="TIGR04183">
    <property type="entry name" value="Por_Secre_tail"/>
    <property type="match status" value="1"/>
</dbReference>
<feature type="domain" description="Secretion system C-terminal sorting" evidence="1">
    <location>
        <begin position="328"/>
        <end position="408"/>
    </location>
</feature>
<dbReference type="AlphaFoldDB" id="A0A7V5H3E0"/>
<evidence type="ECO:0000313" key="2">
    <source>
        <dbReference type="EMBL" id="HHE54800.1"/>
    </source>
</evidence>
<dbReference type="EMBL" id="DRTD01000242">
    <property type="protein sequence ID" value="HHE54800.1"/>
    <property type="molecule type" value="Genomic_DNA"/>
</dbReference>
<accession>A0A7V5H3E0</accession>
<dbReference type="Gene3D" id="3.20.20.80">
    <property type="entry name" value="Glycosidases"/>
    <property type="match status" value="1"/>
</dbReference>
<dbReference type="InterPro" id="IPR017853">
    <property type="entry name" value="GH"/>
</dbReference>
<organism evidence="2">
    <name type="scientific">Caldithrix abyssi</name>
    <dbReference type="NCBI Taxonomy" id="187145"/>
    <lineage>
        <taxon>Bacteria</taxon>
        <taxon>Pseudomonadati</taxon>
        <taxon>Calditrichota</taxon>
        <taxon>Calditrichia</taxon>
        <taxon>Calditrichales</taxon>
        <taxon>Calditrichaceae</taxon>
        <taxon>Caldithrix</taxon>
    </lineage>
</organism>
<dbReference type="Gene3D" id="2.60.120.430">
    <property type="entry name" value="Galactose-binding lectin"/>
    <property type="match status" value="1"/>
</dbReference>
<dbReference type="Pfam" id="PF18962">
    <property type="entry name" value="Por_Secre_tail"/>
    <property type="match status" value="1"/>
</dbReference>
<protein>
    <submittedName>
        <fullName evidence="2">T9SS type A sorting domain-containing protein</fullName>
    </submittedName>
</protein>
<dbReference type="Gene3D" id="2.60.40.4070">
    <property type="match status" value="1"/>
</dbReference>
<dbReference type="SUPFAM" id="SSF51445">
    <property type="entry name" value="(Trans)glycosidases"/>
    <property type="match status" value="1"/>
</dbReference>
<comment type="caution">
    <text evidence="2">The sequence shown here is derived from an EMBL/GenBank/DDBJ whole genome shotgun (WGS) entry which is preliminary data.</text>
</comment>
<name>A0A7V5H3E0_CALAY</name>
<feature type="non-terminal residue" evidence="2">
    <location>
        <position position="1"/>
    </location>
</feature>
<dbReference type="Proteomes" id="UP000886111">
    <property type="component" value="Unassembled WGS sequence"/>
</dbReference>
<gene>
    <name evidence="2" type="ORF">ENL21_03390</name>
</gene>
<evidence type="ECO:0000259" key="1">
    <source>
        <dbReference type="Pfam" id="PF18962"/>
    </source>
</evidence>